<feature type="domain" description="SERTA" evidence="2">
    <location>
        <begin position="43"/>
        <end position="90"/>
    </location>
</feature>
<name>A0ABR0YE00_HUSHU</name>
<sequence>MKSRTELFKATRAKMTGKGLKRKLPEEGDLPEGAAVQKGSGLYSAQRQSVLNISLDKYNRGQRLLEPSLRRSVLIANTLRQIQEEIRQEASDSGTPQISTPPVTQVSPLSESSSLKEALPTPTPPSRLSMENHPMGLGDSDDWTLLSSEEDFSLSSAISSLLKELDVVIDGSPAPSPQRTPLGSIENLETEKADKQEPCRAESKHGGCPEGCRPSETAFGNLEIMSSSYLCDVALDDLFLDIDTSVYEREAGSLGSRTLSSAASDEFLKYLPSCHPSSFSMNPNARDLNELEHIMEILVGS</sequence>
<reference evidence="3 4" key="1">
    <citation type="submission" date="2021-05" db="EMBL/GenBank/DDBJ databases">
        <authorList>
            <person name="Zahm M."/>
            <person name="Klopp C."/>
            <person name="Cabau C."/>
            <person name="Kuhl H."/>
            <person name="Suciu R."/>
            <person name="Ciorpac M."/>
            <person name="Holostenco D."/>
            <person name="Gessner J."/>
            <person name="Wuertz S."/>
            <person name="Hohne C."/>
            <person name="Stock M."/>
            <person name="Gislard M."/>
            <person name="Lluch J."/>
            <person name="Milhes M."/>
            <person name="Lampietro C."/>
            <person name="Lopez Roques C."/>
            <person name="Donnadieu C."/>
            <person name="Du K."/>
            <person name="Schartl M."/>
            <person name="Guiguen Y."/>
        </authorList>
    </citation>
    <scope>NUCLEOTIDE SEQUENCE [LARGE SCALE GENOMIC DNA]</scope>
    <source>
        <strain evidence="3">Hh-F2</strain>
        <tissue evidence="3">Blood</tissue>
    </source>
</reference>
<evidence type="ECO:0000313" key="4">
    <source>
        <dbReference type="Proteomes" id="UP001369086"/>
    </source>
</evidence>
<gene>
    <name evidence="3" type="ORF">HHUSO_G30908</name>
</gene>
<feature type="compositionally biased region" description="Basic and acidic residues" evidence="1">
    <location>
        <begin position="191"/>
        <end position="207"/>
    </location>
</feature>
<feature type="region of interest" description="Disordered" evidence="1">
    <location>
        <begin position="191"/>
        <end position="211"/>
    </location>
</feature>
<feature type="compositionally biased region" description="Polar residues" evidence="1">
    <location>
        <begin position="91"/>
        <end position="115"/>
    </location>
</feature>
<evidence type="ECO:0000256" key="1">
    <source>
        <dbReference type="SAM" id="MobiDB-lite"/>
    </source>
</evidence>
<dbReference type="PROSITE" id="PS51053">
    <property type="entry name" value="SERTA"/>
    <property type="match status" value="1"/>
</dbReference>
<dbReference type="PANTHER" id="PTHR16277:SF13">
    <property type="entry name" value="SERTA DOMAIN-CONTAINING PROTEIN 3"/>
    <property type="match status" value="1"/>
</dbReference>
<protein>
    <submittedName>
        <fullName evidence="3">SERTA domain-containing protein 2-like isoform X1</fullName>
    </submittedName>
</protein>
<keyword evidence="4" id="KW-1185">Reference proteome</keyword>
<proteinExistence type="predicted"/>
<dbReference type="EMBL" id="JAHFZB010000035">
    <property type="protein sequence ID" value="KAK6470638.1"/>
    <property type="molecule type" value="Genomic_DNA"/>
</dbReference>
<comment type="caution">
    <text evidence="3">The sequence shown here is derived from an EMBL/GenBank/DDBJ whole genome shotgun (WGS) entry which is preliminary data.</text>
</comment>
<evidence type="ECO:0000259" key="2">
    <source>
        <dbReference type="PROSITE" id="PS51053"/>
    </source>
</evidence>
<dbReference type="PANTHER" id="PTHR16277">
    <property type="entry name" value="CELL DIVISION CYCLE ASSOCIATED PROTEIN 4/SERTA DOMAIN-CONTAINING PROTEIN 2"/>
    <property type="match status" value="1"/>
</dbReference>
<organism evidence="3 4">
    <name type="scientific">Huso huso</name>
    <name type="common">Beluga</name>
    <name type="synonym">Acipenser huso</name>
    <dbReference type="NCBI Taxonomy" id="61971"/>
    <lineage>
        <taxon>Eukaryota</taxon>
        <taxon>Metazoa</taxon>
        <taxon>Chordata</taxon>
        <taxon>Craniata</taxon>
        <taxon>Vertebrata</taxon>
        <taxon>Euteleostomi</taxon>
        <taxon>Actinopterygii</taxon>
        <taxon>Chondrostei</taxon>
        <taxon>Acipenseriformes</taxon>
        <taxon>Acipenseridae</taxon>
        <taxon>Huso</taxon>
    </lineage>
</organism>
<dbReference type="Pfam" id="PF06031">
    <property type="entry name" value="SERTA"/>
    <property type="match status" value="1"/>
</dbReference>
<dbReference type="InterPro" id="IPR052262">
    <property type="entry name" value="E2F-SERTA_domain_protein"/>
</dbReference>
<dbReference type="Proteomes" id="UP001369086">
    <property type="component" value="Unassembled WGS sequence"/>
</dbReference>
<accession>A0ABR0YE00</accession>
<evidence type="ECO:0000313" key="3">
    <source>
        <dbReference type="EMBL" id="KAK6470638.1"/>
    </source>
</evidence>
<feature type="region of interest" description="Disordered" evidence="1">
    <location>
        <begin position="87"/>
        <end position="132"/>
    </location>
</feature>
<dbReference type="InterPro" id="IPR009263">
    <property type="entry name" value="SERTA_dom"/>
</dbReference>